<accession>F0UHL8</accession>
<organism evidence="2">
    <name type="scientific">Ajellomyces capsulatus (strain H88)</name>
    <name type="common">Darling's disease fungus</name>
    <name type="synonym">Histoplasma capsulatum</name>
    <dbReference type="NCBI Taxonomy" id="544711"/>
    <lineage>
        <taxon>Eukaryota</taxon>
        <taxon>Fungi</taxon>
        <taxon>Dikarya</taxon>
        <taxon>Ascomycota</taxon>
        <taxon>Pezizomycotina</taxon>
        <taxon>Eurotiomycetes</taxon>
        <taxon>Eurotiomycetidae</taxon>
        <taxon>Onygenales</taxon>
        <taxon>Ajellomycetaceae</taxon>
        <taxon>Histoplasma</taxon>
    </lineage>
</organism>
<reference evidence="2" key="1">
    <citation type="submission" date="2008-07" db="EMBL/GenBank/DDBJ databases">
        <title>Annotation of Ajellomyces capsulatus strain H88.</title>
        <authorList>
            <person name="Champion M."/>
            <person name="Cuomo C."/>
            <person name="Ma L.-J."/>
            <person name="Henn M.R."/>
            <person name="Sil A."/>
            <person name="Goldman B."/>
            <person name="Young S.K."/>
            <person name="Kodira C.D."/>
            <person name="Zeng Q."/>
            <person name="Koehrsen M."/>
            <person name="Alvarado L."/>
            <person name="Berlin A."/>
            <person name="Borenstein D."/>
            <person name="Chen Z."/>
            <person name="Engels R."/>
            <person name="Freedman E."/>
            <person name="Gellesch M."/>
            <person name="Goldberg J."/>
            <person name="Griggs A."/>
            <person name="Gujja S."/>
            <person name="Heiman D."/>
            <person name="Hepburn T."/>
            <person name="Howarth C."/>
            <person name="Jen D."/>
            <person name="Larson L."/>
            <person name="Lewis B."/>
            <person name="Mehta T."/>
            <person name="Park D."/>
            <person name="Pearson M."/>
            <person name="Roberts A."/>
            <person name="Saif S."/>
            <person name="Shea T."/>
            <person name="Shenoy N."/>
            <person name="Sisk P."/>
            <person name="Stolte C."/>
            <person name="Sykes S."/>
            <person name="Walk T."/>
            <person name="White J."/>
            <person name="Yandava C."/>
            <person name="Klein B."/>
            <person name="McEwen J.G."/>
            <person name="Puccia R."/>
            <person name="Goldman G.H."/>
            <person name="Felipe M.S."/>
            <person name="Nino-Vega G."/>
            <person name="San-Blas G."/>
            <person name="Taylor J."/>
            <person name="Mendoza L."/>
            <person name="Galagan J."/>
            <person name="Nusbaum C."/>
            <person name="Birren B."/>
        </authorList>
    </citation>
    <scope>NUCLEOTIDE SEQUENCE [LARGE SCALE GENOMIC DNA]</scope>
    <source>
        <strain evidence="2">H88</strain>
    </source>
</reference>
<dbReference type="VEuPathDB" id="FungiDB:I7I53_04173"/>
<protein>
    <submittedName>
        <fullName evidence="1">FluG domain-containing protein</fullName>
    </submittedName>
</protein>
<dbReference type="STRING" id="544711.F0UHL8"/>
<dbReference type="HOGENOM" id="CLU_011937_3_2_1"/>
<name>F0UHL8_AJEC8</name>
<gene>
    <name evidence="1" type="ORF">HCEG_04644</name>
</gene>
<dbReference type="PANTHER" id="PTHR37535">
    <property type="entry name" value="FLUG DOMAIN PROTEIN"/>
    <property type="match status" value="1"/>
</dbReference>
<dbReference type="InterPro" id="IPR021842">
    <property type="entry name" value="DUF3435"/>
</dbReference>
<dbReference type="AlphaFoldDB" id="F0UHL8"/>
<proteinExistence type="predicted"/>
<dbReference type="Proteomes" id="UP000008142">
    <property type="component" value="Unassembled WGS sequence"/>
</dbReference>
<dbReference type="OrthoDB" id="4183762at2759"/>
<sequence>MAGFVEEELDPPIPCYWMENLTMNVVEAFLCWYLDEHNVESLSGFLVLVCFWRIYYCYEMNKDFLYNIKHKTKELICTIIKIEYGLCELVKSQPPCNADALLYLLHHAAALYVVFFPTQRQRSQHGTIQKMMTATAARPGTLLESSGYCRTNNVLLWGDIQLFMITDPEYPSCQDIIEFAFMDQAFSTSMRNVPVFRPGVRDAHGNWTTHPTRALMAVQFGEDEKKLCIDAGLEDLGSAYKYRKGAAVCFDGNTTEHRRNHMMGHAGSHIFREYVNQHVDMDTQLVFLETAAKDALIKLSCHSSLICDPSAPKRLNDDQKKMVEKDMKLVELKQGHWRKKLQKEVFNKEYYDFFGSVGNDIIEKNYHSQDTSFVPNTSLVLSEWKELAEIDFQNWDASTVSDSQLLGDCIRSLELHLALHHLHIPKHLASKIIPTELA</sequence>
<dbReference type="Pfam" id="PF11917">
    <property type="entry name" value="DUF3435"/>
    <property type="match status" value="2"/>
</dbReference>
<evidence type="ECO:0000313" key="1">
    <source>
        <dbReference type="EMBL" id="EGC45429.1"/>
    </source>
</evidence>
<dbReference type="PANTHER" id="PTHR37535:SF4">
    <property type="entry name" value="FLUG DOMAIN-CONTAINING PROTEIN"/>
    <property type="match status" value="1"/>
</dbReference>
<dbReference type="EMBL" id="DS990639">
    <property type="protein sequence ID" value="EGC45429.1"/>
    <property type="molecule type" value="Genomic_DNA"/>
</dbReference>
<evidence type="ECO:0000313" key="2">
    <source>
        <dbReference type="Proteomes" id="UP000008142"/>
    </source>
</evidence>